<gene>
    <name evidence="7" type="ORF">PECM_002474</name>
</gene>
<dbReference type="SUPFAM" id="SSF57701">
    <property type="entry name" value="Zn2/Cys6 DNA-binding domain"/>
    <property type="match status" value="1"/>
</dbReference>
<feature type="domain" description="Zn(2)-C6 fungal-type" evidence="6">
    <location>
        <begin position="13"/>
        <end position="43"/>
    </location>
</feature>
<dbReference type="InterPro" id="IPR021858">
    <property type="entry name" value="Fun_TF"/>
</dbReference>
<dbReference type="AlphaFoldDB" id="A0A8J8VWL6"/>
<dbReference type="GO" id="GO:0008270">
    <property type="term" value="F:zinc ion binding"/>
    <property type="evidence" value="ECO:0007669"/>
    <property type="project" value="InterPro"/>
</dbReference>
<dbReference type="Pfam" id="PF11951">
    <property type="entry name" value="Fungal_trans_2"/>
    <property type="match status" value="1"/>
</dbReference>
<evidence type="ECO:0000259" key="6">
    <source>
        <dbReference type="PROSITE" id="PS50048"/>
    </source>
</evidence>
<dbReference type="GO" id="GO:0003677">
    <property type="term" value="F:DNA binding"/>
    <property type="evidence" value="ECO:0007669"/>
    <property type="project" value="UniProtKB-KW"/>
</dbReference>
<dbReference type="Gene3D" id="4.10.240.10">
    <property type="entry name" value="Zn(2)-C6 fungal-type DNA-binding domain"/>
    <property type="match status" value="1"/>
</dbReference>
<dbReference type="OrthoDB" id="4314040at2759"/>
<keyword evidence="3" id="KW-0238">DNA-binding</keyword>
<reference evidence="7" key="1">
    <citation type="journal article" date="2020" name="Front. Microbiol.">
        <title>Gene regulatory networks of Penicillium echinulatum 2HH and Penicillium oxalicum 114-2 inferred by a computational biology approach.</title>
        <authorList>
            <person name="Lenz A.R."/>
            <person name="Galan-Vasquez E."/>
            <person name="Balbinot E."/>
            <person name="De Abreu F.P."/>
            <person name="De Oliveira N.S."/>
            <person name="Da Rosa L.O."/>
            <person name="De Avila E Silva S."/>
            <person name="Camassola M."/>
            <person name="Dillon A.J.P."/>
            <person name="Perez-Rueda E."/>
        </authorList>
    </citation>
    <scope>NUCLEOTIDE SEQUENCE</scope>
    <source>
        <strain evidence="7">S1M29</strain>
    </source>
</reference>
<evidence type="ECO:0000256" key="4">
    <source>
        <dbReference type="ARBA" id="ARBA00023163"/>
    </source>
</evidence>
<dbReference type="Proteomes" id="UP000631181">
    <property type="component" value="Unassembled WGS sequence"/>
</dbReference>
<evidence type="ECO:0000313" key="7">
    <source>
        <dbReference type="EMBL" id="KAF7712614.1"/>
    </source>
</evidence>
<comment type="subcellular location">
    <subcellularLocation>
        <location evidence="1">Nucleus</location>
    </subcellularLocation>
</comment>
<keyword evidence="2" id="KW-0805">Transcription regulation</keyword>
<organism evidence="7 8">
    <name type="scientific">Penicillium ucsense</name>
    <dbReference type="NCBI Taxonomy" id="2839758"/>
    <lineage>
        <taxon>Eukaryota</taxon>
        <taxon>Fungi</taxon>
        <taxon>Dikarya</taxon>
        <taxon>Ascomycota</taxon>
        <taxon>Pezizomycotina</taxon>
        <taxon>Eurotiomycetes</taxon>
        <taxon>Eurotiomycetidae</taxon>
        <taxon>Eurotiales</taxon>
        <taxon>Aspergillaceae</taxon>
        <taxon>Penicillium</taxon>
    </lineage>
</organism>
<dbReference type="GO" id="GO:0000981">
    <property type="term" value="F:DNA-binding transcription factor activity, RNA polymerase II-specific"/>
    <property type="evidence" value="ECO:0007669"/>
    <property type="project" value="InterPro"/>
</dbReference>
<name>A0A8J8VWL6_9EURO</name>
<comment type="caution">
    <text evidence="7">The sequence shown here is derived from an EMBL/GenBank/DDBJ whole genome shotgun (WGS) entry which is preliminary data.</text>
</comment>
<dbReference type="PANTHER" id="PTHR37534:SF46">
    <property type="entry name" value="ZN(II)2CYS6 TRANSCRIPTION FACTOR (EUROFUNG)"/>
    <property type="match status" value="1"/>
</dbReference>
<dbReference type="InterPro" id="IPR036864">
    <property type="entry name" value="Zn2-C6_fun-type_DNA-bd_sf"/>
</dbReference>
<evidence type="ECO:0000256" key="2">
    <source>
        <dbReference type="ARBA" id="ARBA00023015"/>
    </source>
</evidence>
<evidence type="ECO:0000256" key="1">
    <source>
        <dbReference type="ARBA" id="ARBA00004123"/>
    </source>
</evidence>
<dbReference type="GO" id="GO:0005634">
    <property type="term" value="C:nucleus"/>
    <property type="evidence" value="ECO:0007669"/>
    <property type="project" value="UniProtKB-SubCell"/>
</dbReference>
<keyword evidence="4" id="KW-0804">Transcription</keyword>
<evidence type="ECO:0000313" key="8">
    <source>
        <dbReference type="Proteomes" id="UP000631181"/>
    </source>
</evidence>
<keyword evidence="5" id="KW-0539">Nucleus</keyword>
<dbReference type="InterPro" id="IPR001138">
    <property type="entry name" value="Zn2Cys6_DnaBD"/>
</dbReference>
<proteinExistence type="predicted"/>
<dbReference type="CDD" id="cd00067">
    <property type="entry name" value="GAL4"/>
    <property type="match status" value="1"/>
</dbReference>
<dbReference type="SMART" id="SM00066">
    <property type="entry name" value="GAL4"/>
    <property type="match status" value="1"/>
</dbReference>
<protein>
    <submittedName>
        <fullName evidence="7">Fungal Zn(2)-Cys(6) binuclear cluster domain-containing protein</fullName>
    </submittedName>
</protein>
<evidence type="ECO:0000256" key="5">
    <source>
        <dbReference type="ARBA" id="ARBA00023242"/>
    </source>
</evidence>
<sequence length="484" mass="55938">MPKEAAFSRSRNGCLECRAKHLKCDEHQPKCTFCSERTLLCRYPSELKWVHSSRPILFRHRSRRPRVDENRIGLYRRIPSSACNEPFQGNEDRRAWEYYVRLVSSNIPAIDGPNNPYRQLSFTALTTPILLETVLCIATEHMLNFNMGDVSTAARHQQQLLRSISLRLKAIEENQNQNLIRASRATGHLDHEALLTAIILQGVVVVQTADGVLEPHIRCAAFLMEKLDYFHRLPQGELLRTAIQRFAMVDVMLAVSRQRRPFSPRDFVLHLPDTETWDLTEPSFHKMTGCPQPLMCLFVRIIHLACDVDESVEQRESTVHNLNQAYALENDLRAWGSQYGVGFQPSPRQRDPLDILSECFYWTAHLLLARRVFHDSTYSLRVQHTARTCFELMDQLATGIGPDSSLPQPFYLAAREAITAEDRAWVRQKHDSMTDYYREQQRHRAMELTQRIWAIVDGNVGNGYNLESEAMIQSLDRQSDLFIF</sequence>
<dbReference type="PANTHER" id="PTHR37534">
    <property type="entry name" value="TRANSCRIPTIONAL ACTIVATOR PROTEIN UGA3"/>
    <property type="match status" value="1"/>
</dbReference>
<accession>A0A8J8VWL6</accession>
<dbReference type="PROSITE" id="PS00463">
    <property type="entry name" value="ZN2_CY6_FUNGAL_1"/>
    <property type="match status" value="1"/>
</dbReference>
<keyword evidence="8" id="KW-1185">Reference proteome</keyword>
<dbReference type="Pfam" id="PF00172">
    <property type="entry name" value="Zn_clus"/>
    <property type="match status" value="1"/>
</dbReference>
<dbReference type="PROSITE" id="PS50048">
    <property type="entry name" value="ZN2_CY6_FUNGAL_2"/>
    <property type="match status" value="1"/>
</dbReference>
<evidence type="ECO:0000256" key="3">
    <source>
        <dbReference type="ARBA" id="ARBA00023125"/>
    </source>
</evidence>
<dbReference type="EMBL" id="WIWV01000163">
    <property type="protein sequence ID" value="KAF7712614.1"/>
    <property type="molecule type" value="Genomic_DNA"/>
</dbReference>